<dbReference type="VEuPathDB" id="FungiDB:BO70DRAFT_427637"/>
<dbReference type="Pfam" id="PF20684">
    <property type="entry name" value="Fung_rhodopsin"/>
    <property type="match status" value="1"/>
</dbReference>
<feature type="transmembrane region" description="Helical" evidence="2">
    <location>
        <begin position="94"/>
        <end position="116"/>
    </location>
</feature>
<dbReference type="OrthoDB" id="3918601at2759"/>
<feature type="transmembrane region" description="Helical" evidence="2">
    <location>
        <begin position="49"/>
        <end position="73"/>
    </location>
</feature>
<keyword evidence="2" id="KW-1133">Transmembrane helix</keyword>
<evidence type="ECO:0000256" key="3">
    <source>
        <dbReference type="SAM" id="SignalP"/>
    </source>
</evidence>
<evidence type="ECO:0000259" key="4">
    <source>
        <dbReference type="Pfam" id="PF20684"/>
    </source>
</evidence>
<feature type="signal peptide" evidence="3">
    <location>
        <begin position="1"/>
        <end position="25"/>
    </location>
</feature>
<dbReference type="AlphaFoldDB" id="A0A317WMK4"/>
<dbReference type="Proteomes" id="UP000247233">
    <property type="component" value="Unassembled WGS sequence"/>
</dbReference>
<dbReference type="PANTHER" id="PTHR39614">
    <property type="entry name" value="INTEGRAL MEMBRANE PROTEIN"/>
    <property type="match status" value="1"/>
</dbReference>
<gene>
    <name evidence="5" type="ORF">BO70DRAFT_427637</name>
</gene>
<feature type="transmembrane region" description="Helical" evidence="2">
    <location>
        <begin position="241"/>
        <end position="262"/>
    </location>
</feature>
<keyword evidence="6" id="KW-1185">Reference proteome</keyword>
<keyword evidence="2" id="KW-0472">Membrane</keyword>
<evidence type="ECO:0000313" key="6">
    <source>
        <dbReference type="Proteomes" id="UP000247233"/>
    </source>
</evidence>
<accession>A0A317WMK4</accession>
<feature type="transmembrane region" description="Helical" evidence="2">
    <location>
        <begin position="282"/>
        <end position="300"/>
    </location>
</feature>
<dbReference type="RefSeq" id="XP_025401619.1">
    <property type="nucleotide sequence ID" value="XM_025547898.1"/>
</dbReference>
<feature type="domain" description="Rhodopsin" evidence="4">
    <location>
        <begin position="69"/>
        <end position="304"/>
    </location>
</feature>
<organism evidence="5 6">
    <name type="scientific">Aspergillus heteromorphus CBS 117.55</name>
    <dbReference type="NCBI Taxonomy" id="1448321"/>
    <lineage>
        <taxon>Eukaryota</taxon>
        <taxon>Fungi</taxon>
        <taxon>Dikarya</taxon>
        <taxon>Ascomycota</taxon>
        <taxon>Pezizomycotina</taxon>
        <taxon>Eurotiomycetes</taxon>
        <taxon>Eurotiomycetidae</taxon>
        <taxon>Eurotiales</taxon>
        <taxon>Aspergillaceae</taxon>
        <taxon>Aspergillus</taxon>
        <taxon>Aspergillus subgen. Circumdati</taxon>
    </lineage>
</organism>
<name>A0A317WMK4_9EURO</name>
<reference evidence="5 6" key="1">
    <citation type="submission" date="2016-12" db="EMBL/GenBank/DDBJ databases">
        <title>The genomes of Aspergillus section Nigri reveals drivers in fungal speciation.</title>
        <authorList>
            <consortium name="DOE Joint Genome Institute"/>
            <person name="Vesth T.C."/>
            <person name="Nybo J."/>
            <person name="Theobald S."/>
            <person name="Brandl J."/>
            <person name="Frisvad J.C."/>
            <person name="Nielsen K.F."/>
            <person name="Lyhne E.K."/>
            <person name="Kogle M.E."/>
            <person name="Kuo A."/>
            <person name="Riley R."/>
            <person name="Clum A."/>
            <person name="Nolan M."/>
            <person name="Lipzen A."/>
            <person name="Salamov A."/>
            <person name="Henrissat B."/>
            <person name="Wiebenga A."/>
            <person name="De Vries R.P."/>
            <person name="Grigoriev I.V."/>
            <person name="Mortensen U.H."/>
            <person name="Andersen M.R."/>
            <person name="Baker S.E."/>
        </authorList>
    </citation>
    <scope>NUCLEOTIDE SEQUENCE [LARGE SCALE GENOMIC DNA]</scope>
    <source>
        <strain evidence="5 6">CBS 117.55</strain>
    </source>
</reference>
<proteinExistence type="predicted"/>
<evidence type="ECO:0000256" key="2">
    <source>
        <dbReference type="SAM" id="Phobius"/>
    </source>
</evidence>
<dbReference type="STRING" id="1448321.A0A317WMK4"/>
<dbReference type="PANTHER" id="PTHR39614:SF3">
    <property type="entry name" value="INTEGRAL MEMBRANE PROTEIN"/>
    <property type="match status" value="1"/>
</dbReference>
<feature type="transmembrane region" description="Helical" evidence="2">
    <location>
        <begin position="208"/>
        <end position="234"/>
    </location>
</feature>
<feature type="region of interest" description="Disordered" evidence="1">
    <location>
        <begin position="332"/>
        <end position="360"/>
    </location>
</feature>
<dbReference type="EMBL" id="MSFL01000006">
    <property type="protein sequence ID" value="PWY87736.1"/>
    <property type="molecule type" value="Genomic_DNA"/>
</dbReference>
<keyword evidence="3" id="KW-0732">Signal</keyword>
<dbReference type="GeneID" id="37070135"/>
<evidence type="ECO:0000313" key="5">
    <source>
        <dbReference type="EMBL" id="PWY87736.1"/>
    </source>
</evidence>
<sequence length="419" mass="45202">MDITPPSRPMLWVVVFASIFLSSSATTMSPDIPPGQSAPFQVVDDLHHGAWIIINGAMGLVLSLASFFIRLYVRLALHPPFAYDDYVLLGARTVAIIQSALLFDATSLGLGTSTHLLQPTNNQLTQIQTLTTIGDILFLTTLYISKCCVLGIYLRLTPRKPHNRASQATLALCTACLIAAVLVVAVNCELNRPWEGFGAQCVDLLQRWRFIVALDIVTELILFGLAVALLWGLFMSVGRKLMIGFAFVFRLPLIIFSILHIITIQQNIHDPDPTLAVVGPIIWAQVELNYALVACSVFCLRPFMAAVSTNYGTAGDSNLEGSGGARSLKIRGGLSSKEGSGGRSLAGAGARDGRREGRNGVAGRSIELELDLVERGGRDSVGSEGGSAKKMVIRKDVEYSIEYNGESSNAGGQGMDYWV</sequence>
<comment type="caution">
    <text evidence="5">The sequence shown here is derived from an EMBL/GenBank/DDBJ whole genome shotgun (WGS) entry which is preliminary data.</text>
</comment>
<protein>
    <recommendedName>
        <fullName evidence="4">Rhodopsin domain-containing protein</fullName>
    </recommendedName>
</protein>
<feature type="transmembrane region" description="Helical" evidence="2">
    <location>
        <begin position="136"/>
        <end position="156"/>
    </location>
</feature>
<keyword evidence="2" id="KW-0812">Transmembrane</keyword>
<evidence type="ECO:0000256" key="1">
    <source>
        <dbReference type="SAM" id="MobiDB-lite"/>
    </source>
</evidence>
<feature type="transmembrane region" description="Helical" evidence="2">
    <location>
        <begin position="168"/>
        <end position="188"/>
    </location>
</feature>
<feature type="chain" id="PRO_5016463756" description="Rhodopsin domain-containing protein" evidence="3">
    <location>
        <begin position="26"/>
        <end position="419"/>
    </location>
</feature>
<dbReference type="InterPro" id="IPR049326">
    <property type="entry name" value="Rhodopsin_dom_fungi"/>
</dbReference>